<feature type="region of interest" description="Disordered" evidence="1">
    <location>
        <begin position="29"/>
        <end position="51"/>
    </location>
</feature>
<dbReference type="SUPFAM" id="SSF82171">
    <property type="entry name" value="DPP6 N-terminal domain-like"/>
    <property type="match status" value="1"/>
</dbReference>
<evidence type="ECO:0000313" key="3">
    <source>
        <dbReference type="Proteomes" id="UP000064967"/>
    </source>
</evidence>
<dbReference type="OrthoDB" id="5481610at2"/>
<dbReference type="Gene3D" id="2.60.40.1080">
    <property type="match status" value="1"/>
</dbReference>
<evidence type="ECO:0000256" key="1">
    <source>
        <dbReference type="SAM" id="MobiDB-lite"/>
    </source>
</evidence>
<dbReference type="AlphaFoldDB" id="A0A0K1PSF7"/>
<dbReference type="RefSeq" id="WP_146647760.1">
    <property type="nucleotide sequence ID" value="NZ_CP012333.1"/>
</dbReference>
<evidence type="ECO:0008006" key="4">
    <source>
        <dbReference type="Google" id="ProtNLM"/>
    </source>
</evidence>
<name>A0A0K1PSF7_9BACT</name>
<dbReference type="Gene3D" id="2.120.10.30">
    <property type="entry name" value="TolB, C-terminal domain"/>
    <property type="match status" value="1"/>
</dbReference>
<keyword evidence="3" id="KW-1185">Reference proteome</keyword>
<dbReference type="PROSITE" id="PS51257">
    <property type="entry name" value="PROKAR_LIPOPROTEIN"/>
    <property type="match status" value="1"/>
</dbReference>
<dbReference type="Proteomes" id="UP000064967">
    <property type="component" value="Chromosome"/>
</dbReference>
<proteinExistence type="predicted"/>
<dbReference type="InterPro" id="IPR011042">
    <property type="entry name" value="6-blade_b-propeller_TolB-like"/>
</dbReference>
<dbReference type="EMBL" id="CP012333">
    <property type="protein sequence ID" value="AKU96475.1"/>
    <property type="molecule type" value="Genomic_DNA"/>
</dbReference>
<dbReference type="KEGG" id="llu:AKJ09_03139"/>
<gene>
    <name evidence="2" type="ORF">AKJ09_03139</name>
</gene>
<accession>A0A0K1PSF7</accession>
<feature type="compositionally biased region" description="Polar residues" evidence="1">
    <location>
        <begin position="29"/>
        <end position="39"/>
    </location>
</feature>
<reference evidence="2 3" key="1">
    <citation type="submission" date="2015-08" db="EMBL/GenBank/DDBJ databases">
        <authorList>
            <person name="Babu N.S."/>
            <person name="Beckwith C.J."/>
            <person name="Beseler K.G."/>
            <person name="Brison A."/>
            <person name="Carone J.V."/>
            <person name="Caskin T.P."/>
            <person name="Diamond M."/>
            <person name="Durham M.E."/>
            <person name="Foxe J.M."/>
            <person name="Go M."/>
            <person name="Henderson B.A."/>
            <person name="Jones I.B."/>
            <person name="McGettigan J.A."/>
            <person name="Micheletti S.J."/>
            <person name="Nasrallah M.E."/>
            <person name="Ortiz D."/>
            <person name="Piller C.R."/>
            <person name="Privatt S.R."/>
            <person name="Schneider S.L."/>
            <person name="Sharp S."/>
            <person name="Smith T.C."/>
            <person name="Stanton J.D."/>
            <person name="Ullery H.E."/>
            <person name="Wilson R.J."/>
            <person name="Serrano M.G."/>
            <person name="Buck G."/>
            <person name="Lee V."/>
            <person name="Wang Y."/>
            <person name="Carvalho R."/>
            <person name="Voegtly L."/>
            <person name="Shi R."/>
            <person name="Duckworth R."/>
            <person name="Johnson A."/>
            <person name="Loviza R."/>
            <person name="Walstead R."/>
            <person name="Shah Z."/>
            <person name="Kiflezghi M."/>
            <person name="Wade K."/>
            <person name="Ball S.L."/>
            <person name="Bradley K.W."/>
            <person name="Asai D.J."/>
            <person name="Bowman C.A."/>
            <person name="Russell D.A."/>
            <person name="Pope W.H."/>
            <person name="Jacobs-Sera D."/>
            <person name="Hendrix R.W."/>
            <person name="Hatfull G.F."/>
        </authorList>
    </citation>
    <scope>NUCLEOTIDE SEQUENCE [LARGE SCALE GENOMIC DNA]</scope>
    <source>
        <strain evidence="2 3">DSM 27648</strain>
    </source>
</reference>
<organism evidence="2 3">
    <name type="scientific">Labilithrix luteola</name>
    <dbReference type="NCBI Taxonomy" id="1391654"/>
    <lineage>
        <taxon>Bacteria</taxon>
        <taxon>Pseudomonadati</taxon>
        <taxon>Myxococcota</taxon>
        <taxon>Polyangia</taxon>
        <taxon>Polyangiales</taxon>
        <taxon>Labilitrichaceae</taxon>
        <taxon>Labilithrix</taxon>
    </lineage>
</organism>
<evidence type="ECO:0000313" key="2">
    <source>
        <dbReference type="EMBL" id="AKU96475.1"/>
    </source>
</evidence>
<protein>
    <recommendedName>
        <fullName evidence="4">TolB protein</fullName>
    </recommendedName>
</protein>
<sequence length="665" mass="68179">MSRRLPFGPTLPAAGAVVIAVLLACGSSGNEDGNGSPSGTGDPANGFGDSGERSVVSLRVEPPTATLTVESGAVQTQAFKLIATYSDNSTGDVTTSARWTATNLQVGNIASGVYSTTGSIGGIVAIKAALSDKTADATLTVKLHLLENPGNADPGTIAALKGATAKDAAIQWAYPYDGTVFPRGLNAPLLMWNNGGADDMYYVHVTSATFELESFTKVPPPSRYSFTTEGWQKFVDSTSGAADLTVARQAGAPGTVTVAGKQSWTIAPASMRGTIYYWANNKGRVMRIKPGAAAPDDFSAGSFGSLPTSTCTMTCHTVSADGSTLVSGGDTLGGSYDLLKNAPIHDTGGGAGSAQKRLWSNSAVSPNGKYVVQNASPLPGPPGAQAGLWNTADGTLVAGSGLESATLGMPNFAPDGTKLAYVNIANGALSAYDFDLKNAKVGATTELVPKGAAAEIAWPSVSPDAKWIVYHRGPLDTRDGAADLYFASAVTPNQEVRLAKLDGDGYPFAAGARDVSLNYEPTFAPVPSGGYFWVVFTSRRTYGNLLTGASAAVKELWVAAIDLNASPGVDPSHPPFLLPGQDQSSLNMRGFWALDPCKGDGQGCASGTECCGGFCDGSGPDGGLVCKSASACASDGDRCEKNEDCCNAPSGTICVNHVCSEPGPR</sequence>
<dbReference type="STRING" id="1391654.AKJ09_03139"/>